<keyword evidence="1" id="KW-1133">Transmembrane helix</keyword>
<proteinExistence type="predicted"/>
<organism evidence="2 3">
    <name type="scientific">Aspergillus violaceofuscus (strain CBS 115571)</name>
    <dbReference type="NCBI Taxonomy" id="1450538"/>
    <lineage>
        <taxon>Eukaryota</taxon>
        <taxon>Fungi</taxon>
        <taxon>Dikarya</taxon>
        <taxon>Ascomycota</taxon>
        <taxon>Pezizomycotina</taxon>
        <taxon>Eurotiomycetes</taxon>
        <taxon>Eurotiomycetidae</taxon>
        <taxon>Eurotiales</taxon>
        <taxon>Aspergillaceae</taxon>
        <taxon>Aspergillus</taxon>
    </lineage>
</organism>
<keyword evidence="1" id="KW-0812">Transmembrane</keyword>
<name>A0A2V5HCG4_ASPV1</name>
<sequence length="184" mass="20370">MATIASRPTVGIVGSSASLVLVLLSHVFYRPASHQSIISTEHHACDLFAVQSKKISGVAEQESWVFLSVCRPLLIKRRGNHCTAFCGKEGGALWTEWGQPRDIRDNNLVMGFACSQDSPKDLVLPELQQPDFYSCIEVLISRLAVMPRSVVIRIRCTNTEGQFLTQKQRIKQPKAPRVPRLGGA</sequence>
<dbReference type="Proteomes" id="UP000249829">
    <property type="component" value="Unassembled WGS sequence"/>
</dbReference>
<evidence type="ECO:0000313" key="2">
    <source>
        <dbReference type="EMBL" id="PYI20082.1"/>
    </source>
</evidence>
<accession>A0A2V5HCG4</accession>
<protein>
    <submittedName>
        <fullName evidence="2">Uncharacterized protein</fullName>
    </submittedName>
</protein>
<reference evidence="2 3" key="1">
    <citation type="submission" date="2018-02" db="EMBL/GenBank/DDBJ databases">
        <title>The genomes of Aspergillus section Nigri reveals drivers in fungal speciation.</title>
        <authorList>
            <consortium name="DOE Joint Genome Institute"/>
            <person name="Vesth T.C."/>
            <person name="Nybo J."/>
            <person name="Theobald S."/>
            <person name="Brandl J."/>
            <person name="Frisvad J.C."/>
            <person name="Nielsen K.F."/>
            <person name="Lyhne E.K."/>
            <person name="Kogle M.E."/>
            <person name="Kuo A."/>
            <person name="Riley R."/>
            <person name="Clum A."/>
            <person name="Nolan M."/>
            <person name="Lipzen A."/>
            <person name="Salamov A."/>
            <person name="Henrissat B."/>
            <person name="Wiebenga A."/>
            <person name="De vries R.P."/>
            <person name="Grigoriev I.V."/>
            <person name="Mortensen U.H."/>
            <person name="Andersen M.R."/>
            <person name="Baker S.E."/>
        </authorList>
    </citation>
    <scope>NUCLEOTIDE SEQUENCE [LARGE SCALE GENOMIC DNA]</scope>
    <source>
        <strain evidence="2 3">CBS 115571</strain>
    </source>
</reference>
<gene>
    <name evidence="2" type="ORF">BO99DRAFT_412033</name>
</gene>
<dbReference type="EMBL" id="KZ825128">
    <property type="protein sequence ID" value="PYI20082.1"/>
    <property type="molecule type" value="Genomic_DNA"/>
</dbReference>
<dbReference type="AlphaFoldDB" id="A0A2V5HCG4"/>
<evidence type="ECO:0000313" key="3">
    <source>
        <dbReference type="Proteomes" id="UP000249829"/>
    </source>
</evidence>
<keyword evidence="3" id="KW-1185">Reference proteome</keyword>
<evidence type="ECO:0000256" key="1">
    <source>
        <dbReference type="SAM" id="Phobius"/>
    </source>
</evidence>
<feature type="transmembrane region" description="Helical" evidence="1">
    <location>
        <begin position="12"/>
        <end position="29"/>
    </location>
</feature>
<keyword evidence="1" id="KW-0472">Membrane</keyword>